<feature type="domain" description="TM2" evidence="6">
    <location>
        <begin position="12"/>
        <end position="61"/>
    </location>
</feature>
<protein>
    <submittedName>
        <fullName evidence="7">NINE protein</fullName>
    </submittedName>
</protein>
<reference evidence="7 8" key="1">
    <citation type="submission" date="2020-07" db="EMBL/GenBank/DDBJ databases">
        <title>non toxigenic Corynebacterium sp. nov from a clinical source.</title>
        <authorList>
            <person name="Bernier A.-M."/>
            <person name="Bernard K."/>
        </authorList>
    </citation>
    <scope>NUCLEOTIDE SEQUENCE [LARGE SCALE GENOMIC DNA]</scope>
    <source>
        <strain evidence="8">NML 93-0612</strain>
    </source>
</reference>
<keyword evidence="8" id="KW-1185">Reference proteome</keyword>
<proteinExistence type="predicted"/>
<organism evidence="7 8">
    <name type="scientific">Corynebacterium hindlerae</name>
    <dbReference type="NCBI Taxonomy" id="699041"/>
    <lineage>
        <taxon>Bacteria</taxon>
        <taxon>Bacillati</taxon>
        <taxon>Actinomycetota</taxon>
        <taxon>Actinomycetes</taxon>
        <taxon>Mycobacteriales</taxon>
        <taxon>Corynebacteriaceae</taxon>
        <taxon>Corynebacterium</taxon>
    </lineage>
</organism>
<evidence type="ECO:0000259" key="6">
    <source>
        <dbReference type="Pfam" id="PF05154"/>
    </source>
</evidence>
<comment type="subcellular location">
    <subcellularLocation>
        <location evidence="1">Membrane</location>
        <topology evidence="1">Multi-pass membrane protein</topology>
    </subcellularLocation>
</comment>
<evidence type="ECO:0000256" key="4">
    <source>
        <dbReference type="ARBA" id="ARBA00023136"/>
    </source>
</evidence>
<dbReference type="EMBL" id="CP059833">
    <property type="protein sequence ID" value="QMV86372.1"/>
    <property type="molecule type" value="Genomic_DNA"/>
</dbReference>
<dbReference type="AlphaFoldDB" id="A0A7G5FID1"/>
<name>A0A7G5FID1_9CORY</name>
<feature type="transmembrane region" description="Helical" evidence="5">
    <location>
        <begin position="56"/>
        <end position="80"/>
    </location>
</feature>
<evidence type="ECO:0000256" key="2">
    <source>
        <dbReference type="ARBA" id="ARBA00022692"/>
    </source>
</evidence>
<evidence type="ECO:0000256" key="5">
    <source>
        <dbReference type="SAM" id="Phobius"/>
    </source>
</evidence>
<keyword evidence="3 5" id="KW-1133">Transmembrane helix</keyword>
<evidence type="ECO:0000256" key="3">
    <source>
        <dbReference type="ARBA" id="ARBA00022989"/>
    </source>
</evidence>
<evidence type="ECO:0000313" key="7">
    <source>
        <dbReference type="EMBL" id="QMV86372.1"/>
    </source>
</evidence>
<accession>A0A7G5FID1</accession>
<keyword evidence="2 5" id="KW-0812">Transmembrane</keyword>
<keyword evidence="4 5" id="KW-0472">Membrane</keyword>
<evidence type="ECO:0000313" key="8">
    <source>
        <dbReference type="Proteomes" id="UP000515570"/>
    </source>
</evidence>
<dbReference type="Proteomes" id="UP000515570">
    <property type="component" value="Chromosome"/>
</dbReference>
<dbReference type="GO" id="GO:0016020">
    <property type="term" value="C:membrane"/>
    <property type="evidence" value="ECO:0007669"/>
    <property type="project" value="UniProtKB-SubCell"/>
</dbReference>
<dbReference type="Pfam" id="PF05154">
    <property type="entry name" value="TM2"/>
    <property type="match status" value="1"/>
</dbReference>
<gene>
    <name evidence="7" type="ORF">HW450_00065</name>
</gene>
<evidence type="ECO:0000256" key="1">
    <source>
        <dbReference type="ARBA" id="ARBA00004141"/>
    </source>
</evidence>
<dbReference type="InterPro" id="IPR007829">
    <property type="entry name" value="TM2"/>
</dbReference>
<sequence length="96" mass="10658">MPMQAQQYAPVQKSMLAAALLAFFLGGLGVHNFYLGYSSRGVTQLVLTLIGVFTSWLLIGFLFIFVVGIWAFIEFILILVGNSPYDRDSQGIPLKR</sequence>